<feature type="binding site" evidence="13">
    <location>
        <position position="223"/>
    </location>
    <ligand>
        <name>Ca(2+)</name>
        <dbReference type="ChEBI" id="CHEBI:29108"/>
        <label>3</label>
    </ligand>
</feature>
<dbReference type="PRINTS" id="PR00138">
    <property type="entry name" value="MATRIXIN"/>
</dbReference>
<dbReference type="GO" id="GO:0006508">
    <property type="term" value="P:proteolysis"/>
    <property type="evidence" value="ECO:0007669"/>
    <property type="project" value="UniProtKB-KW"/>
</dbReference>
<keyword evidence="9" id="KW-0865">Zymogen</keyword>
<dbReference type="CDD" id="cd04278">
    <property type="entry name" value="ZnMc_MMP"/>
    <property type="match status" value="1"/>
</dbReference>
<evidence type="ECO:0000256" key="17">
    <source>
        <dbReference type="SAM" id="SignalP"/>
    </source>
</evidence>
<feature type="chain" id="PRO_5028804368" evidence="17">
    <location>
        <begin position="22"/>
        <end position="591"/>
    </location>
</feature>
<accession>A0A7E4VIK3</accession>
<dbReference type="GO" id="GO:0030198">
    <property type="term" value="P:extracellular matrix organization"/>
    <property type="evidence" value="ECO:0007669"/>
    <property type="project" value="TreeGrafter"/>
</dbReference>
<feature type="binding site" evidence="13">
    <location>
        <position position="183"/>
    </location>
    <ligand>
        <name>Ca(2+)</name>
        <dbReference type="ChEBI" id="CHEBI:29108"/>
        <label>2</label>
    </ligand>
</feature>
<dbReference type="InterPro" id="IPR001818">
    <property type="entry name" value="Pept_M10_metallopeptidase"/>
</dbReference>
<feature type="binding site" evidence="13">
    <location>
        <position position="193"/>
    </location>
    <ligand>
        <name>Zn(2+)</name>
        <dbReference type="ChEBI" id="CHEBI:29105"/>
        <label>1</label>
    </ligand>
</feature>
<keyword evidence="3 12" id="KW-0479">Metal-binding</keyword>
<feature type="repeat" description="Hemopexin" evidence="15">
    <location>
        <begin position="451"/>
        <end position="501"/>
    </location>
</feature>
<dbReference type="InterPro" id="IPR036375">
    <property type="entry name" value="Hemopexin-like_dom_sf"/>
</dbReference>
<feature type="binding site" evidence="13">
    <location>
        <position position="218"/>
    </location>
    <ligand>
        <name>Zn(2+)</name>
        <dbReference type="ChEBI" id="CHEBI:29105"/>
        <label>1</label>
    </ligand>
</feature>
<comment type="similarity">
    <text evidence="1">Belongs to the peptidase M10A family.</text>
</comment>
<evidence type="ECO:0000256" key="5">
    <source>
        <dbReference type="ARBA" id="ARBA00022737"/>
    </source>
</evidence>
<evidence type="ECO:0000313" key="20">
    <source>
        <dbReference type="WBParaSite" id="Pan_g21358.t1"/>
    </source>
</evidence>
<evidence type="ECO:0000256" key="1">
    <source>
        <dbReference type="ARBA" id="ARBA00010370"/>
    </source>
</evidence>
<evidence type="ECO:0000256" key="10">
    <source>
        <dbReference type="ARBA" id="ARBA00023180"/>
    </source>
</evidence>
<dbReference type="InterPro" id="IPR018487">
    <property type="entry name" value="Hemopexin-like_repeat"/>
</dbReference>
<feature type="binding site" evidence="12">
    <location>
        <position position="250"/>
    </location>
    <ligand>
        <name>Zn(2+)</name>
        <dbReference type="ChEBI" id="CHEBI:29105"/>
        <label>2</label>
        <note>catalytic</note>
    </ligand>
</feature>
<dbReference type="FunFam" id="3.40.390.10:FF:000064">
    <property type="entry name" value="Matrix metalloproteinase-C"/>
    <property type="match status" value="1"/>
</dbReference>
<feature type="region of interest" description="Disordered" evidence="16">
    <location>
        <begin position="299"/>
        <end position="407"/>
    </location>
</feature>
<feature type="binding site" evidence="13">
    <location>
        <position position="201"/>
    </location>
    <ligand>
        <name>Ca(2+)</name>
        <dbReference type="ChEBI" id="CHEBI:29108"/>
        <label>3</label>
    </ligand>
</feature>
<keyword evidence="4 17" id="KW-0732">Signal</keyword>
<keyword evidence="19" id="KW-1185">Reference proteome</keyword>
<evidence type="ECO:0000256" key="9">
    <source>
        <dbReference type="ARBA" id="ARBA00023145"/>
    </source>
</evidence>
<evidence type="ECO:0000256" key="7">
    <source>
        <dbReference type="ARBA" id="ARBA00022833"/>
    </source>
</evidence>
<protein>
    <submittedName>
        <fullName evidence="20">ZnMc domain-containing protein</fullName>
    </submittedName>
</protein>
<name>A0A7E4VIK3_PANRE</name>
<dbReference type="GO" id="GO:0004222">
    <property type="term" value="F:metalloendopeptidase activity"/>
    <property type="evidence" value="ECO:0007669"/>
    <property type="project" value="InterPro"/>
</dbReference>
<keyword evidence="6" id="KW-0378">Hydrolase</keyword>
<evidence type="ECO:0000256" key="14">
    <source>
        <dbReference type="PIRSR" id="PIRSR621190-5"/>
    </source>
</evidence>
<feature type="signal peptide" evidence="17">
    <location>
        <begin position="1"/>
        <end position="21"/>
    </location>
</feature>
<proteinExistence type="inferred from homology"/>
<feature type="binding site" evidence="13">
    <location>
        <position position="195"/>
    </location>
    <ligand>
        <name>Zn(2+)</name>
        <dbReference type="ChEBI" id="CHEBI:29105"/>
        <label>1</label>
    </ligand>
</feature>
<dbReference type="PANTHER" id="PTHR10201">
    <property type="entry name" value="MATRIX METALLOPROTEINASE"/>
    <property type="match status" value="1"/>
</dbReference>
<feature type="compositionally biased region" description="Low complexity" evidence="16">
    <location>
        <begin position="325"/>
        <end position="363"/>
    </location>
</feature>
<keyword evidence="13" id="KW-0106">Calcium</keyword>
<feature type="binding site" evidence="13">
    <location>
        <position position="200"/>
    </location>
    <ligand>
        <name>Ca(2+)</name>
        <dbReference type="ChEBI" id="CHEBI:29108"/>
        <label>3</label>
    </ligand>
</feature>
<feature type="binding site" description="in inhibited form" evidence="13">
    <location>
        <position position="114"/>
    </location>
    <ligand>
        <name>Zn(2+)</name>
        <dbReference type="ChEBI" id="CHEBI:29105"/>
        <label>2</label>
        <note>catalytic</note>
    </ligand>
</feature>
<dbReference type="Gene3D" id="2.110.10.10">
    <property type="entry name" value="Hemopexin-like domain"/>
    <property type="match status" value="1"/>
</dbReference>
<feature type="binding site" evidence="13">
    <location>
        <position position="223"/>
    </location>
    <ligand>
        <name>Ca(2+)</name>
        <dbReference type="ChEBI" id="CHEBI:29108"/>
        <label>1</label>
    </ligand>
</feature>
<dbReference type="SUPFAM" id="SSF50923">
    <property type="entry name" value="Hemopexin-like domain"/>
    <property type="match status" value="1"/>
</dbReference>
<dbReference type="GO" id="GO:0030574">
    <property type="term" value="P:collagen catabolic process"/>
    <property type="evidence" value="ECO:0007669"/>
    <property type="project" value="TreeGrafter"/>
</dbReference>
<evidence type="ECO:0000256" key="6">
    <source>
        <dbReference type="ARBA" id="ARBA00022801"/>
    </source>
</evidence>
<evidence type="ECO:0000256" key="16">
    <source>
        <dbReference type="SAM" id="MobiDB-lite"/>
    </source>
</evidence>
<dbReference type="Pfam" id="PF01471">
    <property type="entry name" value="PG_binding_1"/>
    <property type="match status" value="1"/>
</dbReference>
<keyword evidence="7 12" id="KW-0862">Zinc</keyword>
<evidence type="ECO:0000256" key="2">
    <source>
        <dbReference type="ARBA" id="ARBA00022670"/>
    </source>
</evidence>
<evidence type="ECO:0000256" key="15">
    <source>
        <dbReference type="PROSITE-ProRule" id="PRU01011"/>
    </source>
</evidence>
<feature type="compositionally biased region" description="Low complexity" evidence="16">
    <location>
        <begin position="380"/>
        <end position="395"/>
    </location>
</feature>
<dbReference type="InterPro" id="IPR006026">
    <property type="entry name" value="Peptidase_Metallo"/>
</dbReference>
<feature type="binding site" evidence="12">
    <location>
        <position position="256"/>
    </location>
    <ligand>
        <name>Zn(2+)</name>
        <dbReference type="ChEBI" id="CHEBI:29105"/>
        <label>2</label>
        <note>catalytic</note>
    </ligand>
</feature>
<feature type="binding site" evidence="13">
    <location>
        <position position="208"/>
    </location>
    <ligand>
        <name>Zn(2+)</name>
        <dbReference type="ChEBI" id="CHEBI:29105"/>
        <label>1</label>
    </ligand>
</feature>
<dbReference type="Proteomes" id="UP000492821">
    <property type="component" value="Unassembled WGS sequence"/>
</dbReference>
<keyword evidence="2" id="KW-0645">Protease</keyword>
<reference evidence="19" key="1">
    <citation type="journal article" date="2013" name="Genetics">
        <title>The draft genome and transcriptome of Panagrellus redivivus are shaped by the harsh demands of a free-living lifestyle.</title>
        <authorList>
            <person name="Srinivasan J."/>
            <person name="Dillman A.R."/>
            <person name="Macchietto M.G."/>
            <person name="Heikkinen L."/>
            <person name="Lakso M."/>
            <person name="Fracchia K.M."/>
            <person name="Antoshechkin I."/>
            <person name="Mortazavi A."/>
            <person name="Wong G."/>
            <person name="Sternberg P.W."/>
        </authorList>
    </citation>
    <scope>NUCLEOTIDE SEQUENCE [LARGE SCALE GENOMIC DNA]</scope>
    <source>
        <strain evidence="19">MT8872</strain>
    </source>
</reference>
<dbReference type="InterPro" id="IPR021190">
    <property type="entry name" value="Pept_M10A"/>
</dbReference>
<dbReference type="InterPro" id="IPR002477">
    <property type="entry name" value="Peptidoglycan-bd-like"/>
</dbReference>
<dbReference type="PROSITE" id="PS51642">
    <property type="entry name" value="HEMOPEXIN_2"/>
    <property type="match status" value="1"/>
</dbReference>
<dbReference type="InterPro" id="IPR036365">
    <property type="entry name" value="PGBD-like_sf"/>
</dbReference>
<evidence type="ECO:0000256" key="13">
    <source>
        <dbReference type="PIRSR" id="PIRSR621190-2"/>
    </source>
</evidence>
<dbReference type="AlphaFoldDB" id="A0A7E4VIK3"/>
<dbReference type="WBParaSite" id="Pan_g21358.t1">
    <property type="protein sequence ID" value="Pan_g21358.t1"/>
    <property type="gene ID" value="Pan_g21358"/>
</dbReference>
<feature type="binding site" evidence="12">
    <location>
        <position position="246"/>
    </location>
    <ligand>
        <name>Zn(2+)</name>
        <dbReference type="ChEBI" id="CHEBI:29105"/>
        <label>2</label>
        <note>catalytic</note>
    </ligand>
</feature>
<evidence type="ECO:0000256" key="3">
    <source>
        <dbReference type="ARBA" id="ARBA00022723"/>
    </source>
</evidence>
<dbReference type="GO" id="GO:0005615">
    <property type="term" value="C:extracellular space"/>
    <property type="evidence" value="ECO:0007669"/>
    <property type="project" value="TreeGrafter"/>
</dbReference>
<dbReference type="SMART" id="SM00235">
    <property type="entry name" value="ZnMc"/>
    <property type="match status" value="1"/>
</dbReference>
<keyword evidence="8" id="KW-0482">Metalloprotease</keyword>
<dbReference type="SUPFAM" id="SSF47090">
    <property type="entry name" value="PGBD-like"/>
    <property type="match status" value="1"/>
</dbReference>
<evidence type="ECO:0000259" key="18">
    <source>
        <dbReference type="SMART" id="SM00235"/>
    </source>
</evidence>
<sequence length="591" mass="65177">MRCSTLVVALTVALMASGVDGFDLFGLFGSKKNSAPKRDLKPVSDEKANKYLQQFGYMAPSHVLEATPNGMSGDFSDVTSLFKRAVRKFQEFAGLKTTGELDVQTKKKMAEPRCGVFDVQAITSSREAAFKWKKNQLTYSIYLYSPDLSRDDIRRAIRKAFDTWSAVVPLDFTEVDSTDSSADIKIKFAANDHGDPWPFDGQGGVLAHATMPTSGLLHFDEDETWVYMDPKRIAAGDTDLLAVAIHESGHALGLSHSRDESSIMAPFYKETVDSRGNYIMPVLKQTDIQAIQDIYGRRTTPFVGSDDRDSGRSSGRATTRAMRPSGNDWASWSSWDSVTTTTTTEKSRSRSGGSRSGFSPFGSDNGGEWSLFPSGGRGSGSSFDRPTTTPRTRIPSELGPGTSSGCPYRIDAISDGVSGGKYIFSGGNVHEFSNNRITKSHSLRLLFPKGPIYVDAALSNPQSRTLMLFQGYNVYAFHFSGNDWTLDSDFPKRIPRDISFRPNGGMLWIDGHQVLFSEDGRFAIYDEYWNQATKVGDTDEYFPDFPKAVKGGYSSHGSEVVLFSNSRVYKYDGSRKMGIGQPQSISSFFNC</sequence>
<feature type="binding site" evidence="13">
    <location>
        <position position="147"/>
    </location>
    <ligand>
        <name>Ca(2+)</name>
        <dbReference type="ChEBI" id="CHEBI:29108"/>
        <label>1</label>
    </ligand>
</feature>
<comment type="cofactor">
    <cofactor evidence="13">
        <name>Zn(2+)</name>
        <dbReference type="ChEBI" id="CHEBI:29105"/>
    </cofactor>
    <text evidence="13">Binds 2 Zn(2+) ions per subunit.</text>
</comment>
<evidence type="ECO:0000256" key="12">
    <source>
        <dbReference type="PIRSR" id="PIRSR001191-2"/>
    </source>
</evidence>
<dbReference type="Pfam" id="PF00413">
    <property type="entry name" value="Peptidase_M10"/>
    <property type="match status" value="1"/>
</dbReference>
<evidence type="ECO:0000256" key="8">
    <source>
        <dbReference type="ARBA" id="ARBA00023049"/>
    </source>
</evidence>
<dbReference type="InterPro" id="IPR033739">
    <property type="entry name" value="M10A_MMP"/>
</dbReference>
<evidence type="ECO:0000256" key="11">
    <source>
        <dbReference type="PIRSR" id="PIRSR001191-1"/>
    </source>
</evidence>
<keyword evidence="5" id="KW-0677">Repeat</keyword>
<dbReference type="GO" id="GO:0008270">
    <property type="term" value="F:zinc ion binding"/>
    <property type="evidence" value="ECO:0007669"/>
    <property type="project" value="InterPro"/>
</dbReference>
<evidence type="ECO:0000256" key="4">
    <source>
        <dbReference type="ARBA" id="ARBA00022729"/>
    </source>
</evidence>
<feature type="binding site" evidence="13">
    <location>
        <position position="220"/>
    </location>
    <ligand>
        <name>Ca(2+)</name>
        <dbReference type="ChEBI" id="CHEBI:29108"/>
        <label>3</label>
    </ligand>
</feature>
<keyword evidence="10" id="KW-0325">Glycoprotein</keyword>
<comment type="cofactor">
    <cofactor evidence="13">
        <name>Ca(2+)</name>
        <dbReference type="ChEBI" id="CHEBI:29108"/>
    </cofactor>
    <text evidence="13">Can bind about 5 Ca(2+) ions per subunit.</text>
</comment>
<feature type="binding site" evidence="13">
    <location>
        <position position="264"/>
    </location>
    <ligand>
        <name>Zn(2+)</name>
        <dbReference type="ChEBI" id="CHEBI:29105"/>
        <label>2</label>
        <note>catalytic</note>
    </ligand>
</feature>
<dbReference type="InterPro" id="IPR024079">
    <property type="entry name" value="MetalloPept_cat_dom_sf"/>
</dbReference>
<organism evidence="19 20">
    <name type="scientific">Panagrellus redivivus</name>
    <name type="common">Microworm</name>
    <dbReference type="NCBI Taxonomy" id="6233"/>
    <lineage>
        <taxon>Eukaryota</taxon>
        <taxon>Metazoa</taxon>
        <taxon>Ecdysozoa</taxon>
        <taxon>Nematoda</taxon>
        <taxon>Chromadorea</taxon>
        <taxon>Rhabditida</taxon>
        <taxon>Tylenchina</taxon>
        <taxon>Panagrolaimomorpha</taxon>
        <taxon>Panagrolaimoidea</taxon>
        <taxon>Panagrolaimidae</taxon>
        <taxon>Panagrellus</taxon>
    </lineage>
</organism>
<dbReference type="PIRSF" id="PIRSF001191">
    <property type="entry name" value="Peptidase_M10A_matrix"/>
    <property type="match status" value="1"/>
</dbReference>
<feature type="active site" evidence="11">
    <location>
        <position position="247"/>
    </location>
</feature>
<feature type="domain" description="Peptidase metallopeptidase" evidence="18">
    <location>
        <begin position="128"/>
        <end position="297"/>
    </location>
</feature>
<feature type="short sequence motif" description="Cysteine switch" evidence="14">
    <location>
        <begin position="112"/>
        <end position="119"/>
    </location>
</feature>
<evidence type="ECO:0000313" key="19">
    <source>
        <dbReference type="Proteomes" id="UP000492821"/>
    </source>
</evidence>
<dbReference type="GO" id="GO:0031012">
    <property type="term" value="C:extracellular matrix"/>
    <property type="evidence" value="ECO:0007669"/>
    <property type="project" value="InterPro"/>
</dbReference>
<dbReference type="SUPFAM" id="SSF55486">
    <property type="entry name" value="Metalloproteases ('zincins'), catalytic domain"/>
    <property type="match status" value="1"/>
</dbReference>
<dbReference type="Gene3D" id="3.40.390.10">
    <property type="entry name" value="Collagenase (Catalytic Domain)"/>
    <property type="match status" value="1"/>
</dbReference>
<reference evidence="20" key="2">
    <citation type="submission" date="2020-10" db="UniProtKB">
        <authorList>
            <consortium name="WormBaseParasite"/>
        </authorList>
    </citation>
    <scope>IDENTIFICATION</scope>
</reference>
<dbReference type="PANTHER" id="PTHR10201:SF329">
    <property type="entry name" value="MATRIX METALLOPROTEINASE-C"/>
    <property type="match status" value="1"/>
</dbReference>